<keyword evidence="9" id="KW-0732">Signal</keyword>
<dbReference type="Pfam" id="PF06393">
    <property type="entry name" value="BID"/>
    <property type="match status" value="1"/>
</dbReference>
<accession>A0A3Q4HJ11</accession>
<evidence type="ECO:0000256" key="8">
    <source>
        <dbReference type="ARBA" id="ARBA00023136"/>
    </source>
</evidence>
<dbReference type="GO" id="GO:2001238">
    <property type="term" value="P:positive regulation of extrinsic apoptotic signaling pathway"/>
    <property type="evidence" value="ECO:0007669"/>
    <property type="project" value="TreeGrafter"/>
</dbReference>
<keyword evidence="6" id="KW-1000">Mitochondrion outer membrane</keyword>
<evidence type="ECO:0000256" key="1">
    <source>
        <dbReference type="ARBA" id="ARBA00004294"/>
    </source>
</evidence>
<evidence type="ECO:0000256" key="9">
    <source>
        <dbReference type="SAM" id="SignalP"/>
    </source>
</evidence>
<dbReference type="GO" id="GO:0090200">
    <property type="term" value="P:positive regulation of release of cytochrome c from mitochondria"/>
    <property type="evidence" value="ECO:0007669"/>
    <property type="project" value="TreeGrafter"/>
</dbReference>
<dbReference type="AlphaFoldDB" id="A0A3Q4HJ11"/>
<keyword evidence="4" id="KW-0963">Cytoplasm</keyword>
<evidence type="ECO:0000256" key="2">
    <source>
        <dbReference type="ARBA" id="ARBA00004496"/>
    </source>
</evidence>
<dbReference type="InterPro" id="IPR010479">
    <property type="entry name" value="BID"/>
</dbReference>
<protein>
    <recommendedName>
        <fullName evidence="3">BH3-interacting domain death agonist</fullName>
    </recommendedName>
</protein>
<dbReference type="Bgee" id="ENSNBRG00000016893">
    <property type="expression patterns" value="Expressed in testis and 6 other cell types or tissues"/>
</dbReference>
<dbReference type="GeneTree" id="ENSGT00650000094837"/>
<dbReference type="GO" id="GO:0005829">
    <property type="term" value="C:cytosol"/>
    <property type="evidence" value="ECO:0007669"/>
    <property type="project" value="TreeGrafter"/>
</dbReference>
<feature type="signal peptide" evidence="9">
    <location>
        <begin position="1"/>
        <end position="21"/>
    </location>
</feature>
<evidence type="ECO:0000313" key="11">
    <source>
        <dbReference type="Proteomes" id="UP000261580"/>
    </source>
</evidence>
<dbReference type="STRING" id="32507.ENSNBRP00000022021"/>
<dbReference type="PANTHER" id="PTHR35447">
    <property type="entry name" value="BH3-INTERACTING DOMAIN DEATH AGONIST"/>
    <property type="match status" value="1"/>
</dbReference>
<reference evidence="10" key="2">
    <citation type="submission" date="2025-09" db="UniProtKB">
        <authorList>
            <consortium name="Ensembl"/>
        </authorList>
    </citation>
    <scope>IDENTIFICATION</scope>
</reference>
<keyword evidence="8" id="KW-0472">Membrane</keyword>
<dbReference type="SUPFAM" id="SSF56854">
    <property type="entry name" value="Bcl-2 inhibitors of programmed cell death"/>
    <property type="match status" value="1"/>
</dbReference>
<keyword evidence="11" id="KW-1185">Reference proteome</keyword>
<dbReference type="GO" id="GO:0008637">
    <property type="term" value="P:apoptotic mitochondrial changes"/>
    <property type="evidence" value="ECO:0007669"/>
    <property type="project" value="TreeGrafter"/>
</dbReference>
<evidence type="ECO:0000256" key="5">
    <source>
        <dbReference type="ARBA" id="ARBA00022703"/>
    </source>
</evidence>
<dbReference type="Proteomes" id="UP000261580">
    <property type="component" value="Unassembled WGS sequence"/>
</dbReference>
<evidence type="ECO:0000313" key="10">
    <source>
        <dbReference type="Ensembl" id="ENSNBRP00000022021.1"/>
    </source>
</evidence>
<dbReference type="Ensembl" id="ENSNBRT00000022606.1">
    <property type="protein sequence ID" value="ENSNBRP00000022021.1"/>
    <property type="gene ID" value="ENSNBRG00000016893.1"/>
</dbReference>
<dbReference type="GO" id="GO:0005741">
    <property type="term" value="C:mitochondrial outer membrane"/>
    <property type="evidence" value="ECO:0007669"/>
    <property type="project" value="UniProtKB-SubCell"/>
</dbReference>
<sequence length="98" mass="11839">MPHQVVFILSLSVWTDLFVSAFQKWKDYLAFEVERVMMRWVGPDLPRERVIIALALTLVKRVCVQTPQRLRNLFHTTFWFAGGHFHTFYTRKIFKNYF</sequence>
<proteinExistence type="predicted"/>
<keyword evidence="7" id="KW-0496">Mitochondrion</keyword>
<dbReference type="InterPro" id="IPR036834">
    <property type="entry name" value="Bcl-2-like_sf"/>
</dbReference>
<evidence type="ECO:0000256" key="4">
    <source>
        <dbReference type="ARBA" id="ARBA00022490"/>
    </source>
</evidence>
<evidence type="ECO:0000256" key="6">
    <source>
        <dbReference type="ARBA" id="ARBA00022787"/>
    </source>
</evidence>
<dbReference type="PANTHER" id="PTHR35447:SF1">
    <property type="entry name" value="BH3-INTERACTING DOMAIN DEATH AGONIST"/>
    <property type="match status" value="1"/>
</dbReference>
<name>A0A3Q4HJ11_NEOBR</name>
<dbReference type="OMA" id="WALFEMV"/>
<reference evidence="10" key="1">
    <citation type="submission" date="2025-08" db="UniProtKB">
        <authorList>
            <consortium name="Ensembl"/>
        </authorList>
    </citation>
    <scope>IDENTIFICATION</scope>
</reference>
<keyword evidence="5" id="KW-0053">Apoptosis</keyword>
<evidence type="ECO:0000256" key="7">
    <source>
        <dbReference type="ARBA" id="ARBA00023128"/>
    </source>
</evidence>
<comment type="subcellular location">
    <subcellularLocation>
        <location evidence="2">Cytoplasm</location>
    </subcellularLocation>
    <subcellularLocation>
        <location evidence="1">Mitochondrion outer membrane</location>
    </subcellularLocation>
</comment>
<dbReference type="GO" id="GO:2001244">
    <property type="term" value="P:positive regulation of intrinsic apoptotic signaling pathway"/>
    <property type="evidence" value="ECO:0007669"/>
    <property type="project" value="TreeGrafter"/>
</dbReference>
<feature type="chain" id="PRO_5018643572" description="BH3-interacting domain death agonist" evidence="9">
    <location>
        <begin position="22"/>
        <end position="98"/>
    </location>
</feature>
<organism evidence="10 11">
    <name type="scientific">Neolamprologus brichardi</name>
    <name type="common">Fairy cichlid</name>
    <name type="synonym">Lamprologus brichardi</name>
    <dbReference type="NCBI Taxonomy" id="32507"/>
    <lineage>
        <taxon>Eukaryota</taxon>
        <taxon>Metazoa</taxon>
        <taxon>Chordata</taxon>
        <taxon>Craniata</taxon>
        <taxon>Vertebrata</taxon>
        <taxon>Euteleostomi</taxon>
        <taxon>Actinopterygii</taxon>
        <taxon>Neopterygii</taxon>
        <taxon>Teleostei</taxon>
        <taxon>Neoteleostei</taxon>
        <taxon>Acanthomorphata</taxon>
        <taxon>Ovalentaria</taxon>
        <taxon>Cichlomorphae</taxon>
        <taxon>Cichliformes</taxon>
        <taxon>Cichlidae</taxon>
        <taxon>African cichlids</taxon>
        <taxon>Pseudocrenilabrinae</taxon>
        <taxon>Lamprologini</taxon>
        <taxon>Neolamprologus</taxon>
    </lineage>
</organism>
<evidence type="ECO:0000256" key="3">
    <source>
        <dbReference type="ARBA" id="ARBA00015802"/>
    </source>
</evidence>
<dbReference type="Gene3D" id="1.10.437.10">
    <property type="entry name" value="Blc2-like"/>
    <property type="match status" value="1"/>
</dbReference>